<gene>
    <name evidence="2" type="ORF">PMO01_05040</name>
</gene>
<keyword evidence="1" id="KW-0812">Transmembrane</keyword>
<evidence type="ECO:0000256" key="1">
    <source>
        <dbReference type="SAM" id="Phobius"/>
    </source>
</evidence>
<protein>
    <recommendedName>
        <fullName evidence="3">Heme exporter protein D</fullName>
    </recommendedName>
</protein>
<evidence type="ECO:0008006" key="3">
    <source>
        <dbReference type="Google" id="ProtNLM"/>
    </source>
</evidence>
<dbReference type="PATRIC" id="fig|1395516.4.peg.1029"/>
<dbReference type="HOGENOM" id="CLU_3238393_0_0_6"/>
<dbReference type="EMBL" id="AYMZ01000003">
    <property type="protein sequence ID" value="ETF09788.1"/>
    <property type="molecule type" value="Genomic_DNA"/>
</dbReference>
<keyword evidence="1" id="KW-1133">Transmembrane helix</keyword>
<proteinExistence type="predicted"/>
<keyword evidence="1" id="KW-0472">Membrane</keyword>
<name>V8RDN6_9PSED</name>
<organism evidence="2">
    <name type="scientific">Pseudomonas moraviensis R28-S</name>
    <dbReference type="NCBI Taxonomy" id="1395516"/>
    <lineage>
        <taxon>Bacteria</taxon>
        <taxon>Pseudomonadati</taxon>
        <taxon>Pseudomonadota</taxon>
        <taxon>Gammaproteobacteria</taxon>
        <taxon>Pseudomonadales</taxon>
        <taxon>Pseudomonadaceae</taxon>
        <taxon>Pseudomonas</taxon>
    </lineage>
</organism>
<sequence>MIAFIESNLFVIYLGFVLTVCEAGLWGIRRINRRARMARGDRG</sequence>
<reference evidence="2" key="1">
    <citation type="journal article" date="2014" name="Genome Announc.">
        <title>Draft Genome Sequence of Pseudomonas moraviensis R28-S.</title>
        <authorList>
            <person name="Hunter S.S."/>
            <person name="Yano H."/>
            <person name="Loftie-Eaton W."/>
            <person name="Hughes J."/>
            <person name="De Gelder L."/>
            <person name="Stragier P."/>
            <person name="De Vos P."/>
            <person name="Settles M.L."/>
            <person name="Top E.M."/>
        </authorList>
    </citation>
    <scope>NUCLEOTIDE SEQUENCE [LARGE SCALE GENOMIC DNA]</scope>
    <source>
        <strain evidence="2">R28-S</strain>
    </source>
</reference>
<evidence type="ECO:0000313" key="2">
    <source>
        <dbReference type="EMBL" id="ETF09788.1"/>
    </source>
</evidence>
<comment type="caution">
    <text evidence="2">The sequence shown here is derived from an EMBL/GenBank/DDBJ whole genome shotgun (WGS) entry which is preliminary data.</text>
</comment>
<dbReference type="AlphaFoldDB" id="V8RDN6"/>
<dbReference type="Proteomes" id="UP000024771">
    <property type="component" value="Chromosome"/>
</dbReference>
<feature type="transmembrane region" description="Helical" evidence="1">
    <location>
        <begin position="12"/>
        <end position="29"/>
    </location>
</feature>
<accession>V8RDN6</accession>